<dbReference type="GO" id="GO:0015920">
    <property type="term" value="P:lipopolysaccharide transport"/>
    <property type="evidence" value="ECO:0007669"/>
    <property type="project" value="UniProtKB-UniRule"/>
</dbReference>
<evidence type="ECO:0000256" key="4">
    <source>
        <dbReference type="HAMAP-Rule" id="MF_01914"/>
    </source>
</evidence>
<dbReference type="GO" id="GO:0043165">
    <property type="term" value="P:Gram-negative-bacterium-type cell outer membrane assembly"/>
    <property type="evidence" value="ECO:0007669"/>
    <property type="project" value="UniProtKB-UniRule"/>
</dbReference>
<evidence type="ECO:0000259" key="5">
    <source>
        <dbReference type="Pfam" id="PF03968"/>
    </source>
</evidence>
<accession>A0A285J9P2</accession>
<keyword evidence="2 4" id="KW-0732">Signal</keyword>
<evidence type="ECO:0000256" key="1">
    <source>
        <dbReference type="ARBA" id="ARBA00022448"/>
    </source>
</evidence>
<dbReference type="EMBL" id="OBEB01000007">
    <property type="protein sequence ID" value="SNY56932.1"/>
    <property type="molecule type" value="Genomic_DNA"/>
</dbReference>
<evidence type="ECO:0000256" key="2">
    <source>
        <dbReference type="ARBA" id="ARBA00022729"/>
    </source>
</evidence>
<dbReference type="Proteomes" id="UP000219353">
    <property type="component" value="Unassembled WGS sequence"/>
</dbReference>
<comment type="function">
    <text evidence="4">Involved in the assembly of lipopolysaccharide (LPS). Required for the translocation of LPS from the inner membrane to the outer membrane. May form a bridge between the inner membrane and the outer membrane, via interactions with LptC and LptD, thereby facilitating LPS transfer across the periplasm.</text>
</comment>
<keyword evidence="1 4" id="KW-0813">Transport</keyword>
<evidence type="ECO:0000256" key="3">
    <source>
        <dbReference type="ARBA" id="ARBA00022764"/>
    </source>
</evidence>
<sequence precursor="true">MNRINYLFLTVLLSANTYAAEADYSQPIAITSDDNATSIRENVSIYTNNVEIRQGSLNIKADRLEINASAGKGNEVFLTTGSPVQYSQLLDGDLPVTATASEIRYDRASRTLTLSGNAELSQSGSQVQAAVIRYNIETQEIVAESGEQKKRVTTIFTPENKENP</sequence>
<feature type="domain" description="Organic solvent tolerance-like N-terminal" evidence="5">
    <location>
        <begin position="30"/>
        <end position="139"/>
    </location>
</feature>
<dbReference type="InterPro" id="IPR014340">
    <property type="entry name" value="LptA"/>
</dbReference>
<evidence type="ECO:0000313" key="6">
    <source>
        <dbReference type="EMBL" id="SNY56932.1"/>
    </source>
</evidence>
<dbReference type="NCBIfam" id="TIGR03002">
    <property type="entry name" value="outer_YhbN_LptA"/>
    <property type="match status" value="1"/>
</dbReference>
<keyword evidence="7" id="KW-1185">Reference proteome</keyword>
<feature type="chain" id="PRO_5013413876" description="Lipopolysaccharide export system protein LptA" evidence="4">
    <location>
        <begin position="20"/>
        <end position="164"/>
    </location>
</feature>
<dbReference type="GO" id="GO:0009279">
    <property type="term" value="C:cell outer membrane"/>
    <property type="evidence" value="ECO:0007669"/>
    <property type="project" value="TreeGrafter"/>
</dbReference>
<proteinExistence type="inferred from homology"/>
<evidence type="ECO:0000313" key="7">
    <source>
        <dbReference type="Proteomes" id="UP000219353"/>
    </source>
</evidence>
<dbReference type="GO" id="GO:0001530">
    <property type="term" value="F:lipopolysaccharide binding"/>
    <property type="evidence" value="ECO:0007669"/>
    <property type="project" value="InterPro"/>
</dbReference>
<comment type="subcellular location">
    <subcellularLocation>
        <location evidence="4">Periplasm</location>
    </subcellularLocation>
</comment>
<dbReference type="Gene3D" id="2.60.450.10">
    <property type="entry name" value="Lipopolysaccharide (LPS) transport protein A like domain"/>
    <property type="match status" value="1"/>
</dbReference>
<name>A0A285J9P2_9GAMM</name>
<dbReference type="RefSeq" id="WP_097112366.1">
    <property type="nucleotide sequence ID" value="NZ_OBEB01000007.1"/>
</dbReference>
<comment type="subunit">
    <text evidence="4">Component of the lipopolysaccharide transport and assembly complex.</text>
</comment>
<dbReference type="PANTHER" id="PTHR36504">
    <property type="entry name" value="LIPOPOLYSACCHARIDE EXPORT SYSTEM PROTEIN LPTA"/>
    <property type="match status" value="1"/>
</dbReference>
<dbReference type="GO" id="GO:0030288">
    <property type="term" value="C:outer membrane-bounded periplasmic space"/>
    <property type="evidence" value="ECO:0007669"/>
    <property type="project" value="TreeGrafter"/>
</dbReference>
<organism evidence="6 7">
    <name type="scientific">Arsukibacterium tuosuense</name>
    <dbReference type="NCBI Taxonomy" id="1323745"/>
    <lineage>
        <taxon>Bacteria</taxon>
        <taxon>Pseudomonadati</taxon>
        <taxon>Pseudomonadota</taxon>
        <taxon>Gammaproteobacteria</taxon>
        <taxon>Chromatiales</taxon>
        <taxon>Chromatiaceae</taxon>
        <taxon>Arsukibacterium</taxon>
    </lineage>
</organism>
<reference evidence="7" key="1">
    <citation type="submission" date="2017-09" db="EMBL/GenBank/DDBJ databases">
        <authorList>
            <person name="Varghese N."/>
            <person name="Submissions S."/>
        </authorList>
    </citation>
    <scope>NUCLEOTIDE SEQUENCE [LARGE SCALE GENOMIC DNA]</scope>
    <source>
        <strain evidence="7">CGMCC 1.12461</strain>
    </source>
</reference>
<dbReference type="Pfam" id="PF03968">
    <property type="entry name" value="LptD_N"/>
    <property type="match status" value="1"/>
</dbReference>
<comment type="similarity">
    <text evidence="4">Belongs to the LptA family.</text>
</comment>
<dbReference type="OrthoDB" id="9795964at2"/>
<keyword evidence="3 4" id="KW-0574">Periplasm</keyword>
<protein>
    <recommendedName>
        <fullName evidence="4">Lipopolysaccharide export system protein LptA</fullName>
    </recommendedName>
</protein>
<dbReference type="InterPro" id="IPR005653">
    <property type="entry name" value="OstA-like_N"/>
</dbReference>
<dbReference type="HAMAP" id="MF_01914">
    <property type="entry name" value="LPS_assembly_LptA"/>
    <property type="match status" value="1"/>
</dbReference>
<gene>
    <name evidence="4" type="primary">lptA</name>
    <name evidence="6" type="ORF">SAMN06297280_3165</name>
</gene>
<dbReference type="PANTHER" id="PTHR36504:SF1">
    <property type="entry name" value="LIPOPOLYSACCHARIDE EXPORT SYSTEM PROTEIN LPTA"/>
    <property type="match status" value="1"/>
</dbReference>
<dbReference type="GO" id="GO:0017089">
    <property type="term" value="F:glycolipid transfer activity"/>
    <property type="evidence" value="ECO:0007669"/>
    <property type="project" value="TreeGrafter"/>
</dbReference>
<dbReference type="InterPro" id="IPR052037">
    <property type="entry name" value="LPS_export_LptA"/>
</dbReference>
<dbReference type="AlphaFoldDB" id="A0A285J9P2"/>
<feature type="signal peptide" evidence="4">
    <location>
        <begin position="1"/>
        <end position="19"/>
    </location>
</feature>